<proteinExistence type="predicted"/>
<dbReference type="EMBL" id="JAJJMA010194098">
    <property type="protein sequence ID" value="MCL7038798.1"/>
    <property type="molecule type" value="Genomic_DNA"/>
</dbReference>
<feature type="compositionally biased region" description="Polar residues" evidence="1">
    <location>
        <begin position="215"/>
        <end position="224"/>
    </location>
</feature>
<name>A0AA41SEC8_PAPNU</name>
<evidence type="ECO:0000259" key="2">
    <source>
        <dbReference type="Pfam" id="PF08155"/>
    </source>
</evidence>
<organism evidence="3 5">
    <name type="scientific">Papaver nudicaule</name>
    <name type="common">Iceland poppy</name>
    <dbReference type="NCBI Taxonomy" id="74823"/>
    <lineage>
        <taxon>Eukaryota</taxon>
        <taxon>Viridiplantae</taxon>
        <taxon>Streptophyta</taxon>
        <taxon>Embryophyta</taxon>
        <taxon>Tracheophyta</taxon>
        <taxon>Spermatophyta</taxon>
        <taxon>Magnoliopsida</taxon>
        <taxon>Ranunculales</taxon>
        <taxon>Papaveraceae</taxon>
        <taxon>Papaveroideae</taxon>
        <taxon>Papaver</taxon>
    </lineage>
</organism>
<feature type="compositionally biased region" description="Low complexity" evidence="1">
    <location>
        <begin position="275"/>
        <end position="285"/>
    </location>
</feature>
<feature type="compositionally biased region" description="Basic and acidic residues" evidence="1">
    <location>
        <begin position="239"/>
        <end position="254"/>
    </location>
</feature>
<evidence type="ECO:0000313" key="5">
    <source>
        <dbReference type="Proteomes" id="UP001177140"/>
    </source>
</evidence>
<dbReference type="InterPro" id="IPR012973">
    <property type="entry name" value="NOG_C"/>
</dbReference>
<comment type="caution">
    <text evidence="3">The sequence shown here is derived from an EMBL/GenBank/DDBJ whole genome shotgun (WGS) entry which is preliminary data.</text>
</comment>
<sequence length="345" mass="39031">MNKPLIIVRNKTDLQPLGGLSDEDMNLTVIGAGGEPSDDDNILLTMSTLTEEGVISVKNAACERLLIKGDCLNRLQVAVPKPRDQKERPACIPRQKKLKRDLEEQNGGAGDYSASLKKQYILAHEEWKEDNMPEILDGHNDFVDPDVLETLEELEREEGLRLEQEGDEEDVEMNGKELTPEEKNLLIQQPRSKKSTAKSRPTVPRNHDKNKKFTSQRMGRQISTLDIDPSKAFNRARSKSIERGRTRESSRGESDVDAMEMDDDRSGKKLRLRSQSRPSSRSSSRQRGEIVPGEGYRDAGTIPTLRPKHLFSGKREVEKTDRFFILFTLMIFLEPALKGLLRIGP</sequence>
<dbReference type="PANTHER" id="PTHR45759">
    <property type="entry name" value="NUCLEOLAR GTP-BINDING PROTEIN 1"/>
    <property type="match status" value="1"/>
</dbReference>
<dbReference type="EMBL" id="JAJJMA010134674">
    <property type="protein sequence ID" value="MCL7033450.1"/>
    <property type="molecule type" value="Genomic_DNA"/>
</dbReference>
<evidence type="ECO:0000313" key="3">
    <source>
        <dbReference type="EMBL" id="MCL7033450.1"/>
    </source>
</evidence>
<dbReference type="AlphaFoldDB" id="A0AA41SEC8"/>
<keyword evidence="5" id="KW-1185">Reference proteome</keyword>
<gene>
    <name evidence="3" type="ORF">MKW94_012166</name>
    <name evidence="4" type="ORF">MKW94_027269</name>
</gene>
<protein>
    <recommendedName>
        <fullName evidence="2">NOG C-terminal domain-containing protein</fullName>
    </recommendedName>
</protein>
<feature type="domain" description="NOG C-terminal" evidence="2">
    <location>
        <begin position="96"/>
        <end position="147"/>
    </location>
</feature>
<feature type="region of interest" description="Disordered" evidence="1">
    <location>
        <begin position="82"/>
        <end position="111"/>
    </location>
</feature>
<feature type="region of interest" description="Disordered" evidence="1">
    <location>
        <begin position="157"/>
        <end position="306"/>
    </location>
</feature>
<feature type="compositionally biased region" description="Basic and acidic residues" evidence="1">
    <location>
        <begin position="173"/>
        <end position="184"/>
    </location>
</feature>
<dbReference type="Pfam" id="PF08155">
    <property type="entry name" value="NOGCT"/>
    <property type="match status" value="1"/>
</dbReference>
<dbReference type="Proteomes" id="UP001177140">
    <property type="component" value="Unassembled WGS sequence"/>
</dbReference>
<evidence type="ECO:0000256" key="1">
    <source>
        <dbReference type="SAM" id="MobiDB-lite"/>
    </source>
</evidence>
<reference evidence="3" key="1">
    <citation type="submission" date="2022-03" db="EMBL/GenBank/DDBJ databases">
        <title>A functionally conserved STORR gene fusion in Papaver species that diverged 16.8 million years ago.</title>
        <authorList>
            <person name="Catania T."/>
        </authorList>
    </citation>
    <scope>NUCLEOTIDE SEQUENCE</scope>
    <source>
        <strain evidence="3">S-191538</strain>
    </source>
</reference>
<evidence type="ECO:0000313" key="4">
    <source>
        <dbReference type="EMBL" id="MCL7038798.1"/>
    </source>
</evidence>
<accession>A0AA41SEC8</accession>